<dbReference type="InterPro" id="IPR026588">
    <property type="entry name" value="Choice_anch_A"/>
</dbReference>
<feature type="region of interest" description="Disordered" evidence="1">
    <location>
        <begin position="338"/>
        <end position="419"/>
    </location>
</feature>
<keyword evidence="2" id="KW-1133">Transmembrane helix</keyword>
<feature type="compositionally biased region" description="Low complexity" evidence="1">
    <location>
        <begin position="354"/>
        <end position="412"/>
    </location>
</feature>
<accession>A0A1N6RHM5</accession>
<evidence type="ECO:0000313" key="5">
    <source>
        <dbReference type="EMBL" id="SIQ28212.1"/>
    </source>
</evidence>
<feature type="transmembrane region" description="Helical" evidence="2">
    <location>
        <begin position="424"/>
        <end position="447"/>
    </location>
</feature>
<evidence type="ECO:0000256" key="3">
    <source>
        <dbReference type="SAM" id="SignalP"/>
    </source>
</evidence>
<keyword evidence="6" id="KW-1185">Reference proteome</keyword>
<sequence length="452" mass="44391">MHLHPARPRGIPLIALTTLVLSAGFVAPASATPVVDADDVCSADATTRPVGVYELTAVEDAGVGIWAGGGLTVATATELEGRVVVGKDADLTGAGSLNVGTAGGGGSAITPAGGTDMLVVGGDLATARNTQVGFHASRGGNVVVGGAITGSAPSTESANALGTHGSVRQGVGRDAALAPYDELPALVAGIAADATDGAEQVAPENGILTVEAGARYALTAEGAASLRELHVTGTGPVLLSVSGSTVRIPSLAYVAYDGVRLYQATQYLSSHFLWAFPDATQVALGTNDQFPGTIVVPRADATLTVSTSTNGRVLANGAVAYTGGAGIEHHNYPFAGPCEPVPVAAEPEPKPKQTPETPTPGGTETTTPSTTTQTPGAEVSGEPAAESTPAPEATPVASTDPTPSASPSSEPTPGGGLASTGSSVVVLAVLAALLLAGGAALLVVVTLRRAAG</sequence>
<evidence type="ECO:0000256" key="2">
    <source>
        <dbReference type="SAM" id="Phobius"/>
    </source>
</evidence>
<dbReference type="AlphaFoldDB" id="A0A1N6RHM5"/>
<dbReference type="Pfam" id="PF20597">
    <property type="entry name" value="pAdhesive_15"/>
    <property type="match status" value="1"/>
</dbReference>
<evidence type="ECO:0000256" key="1">
    <source>
        <dbReference type="SAM" id="MobiDB-lite"/>
    </source>
</evidence>
<organism evidence="5 6">
    <name type="scientific">Cellulosimicrobium aquatile</name>
    <dbReference type="NCBI Taxonomy" id="1612203"/>
    <lineage>
        <taxon>Bacteria</taxon>
        <taxon>Bacillati</taxon>
        <taxon>Actinomycetota</taxon>
        <taxon>Actinomycetes</taxon>
        <taxon>Micrococcales</taxon>
        <taxon>Promicromonosporaceae</taxon>
        <taxon>Cellulosimicrobium</taxon>
    </lineage>
</organism>
<feature type="chain" id="PRO_5013292077" description="Choice-of-anchor A domain-containing protein" evidence="3">
    <location>
        <begin position="32"/>
        <end position="452"/>
    </location>
</feature>
<proteinExistence type="predicted"/>
<dbReference type="EMBL" id="FTMI01000003">
    <property type="protein sequence ID" value="SIQ28212.1"/>
    <property type="molecule type" value="Genomic_DNA"/>
</dbReference>
<keyword evidence="2" id="KW-0472">Membrane</keyword>
<reference evidence="6" key="1">
    <citation type="submission" date="2017-01" db="EMBL/GenBank/DDBJ databases">
        <authorList>
            <person name="Varghese N."/>
            <person name="Submissions S."/>
        </authorList>
    </citation>
    <scope>NUCLEOTIDE SEQUENCE [LARGE SCALE GENOMIC DNA]</scope>
    <source>
        <strain evidence="6">3bp</strain>
    </source>
</reference>
<name>A0A1N6RHM5_9MICO</name>
<dbReference type="Proteomes" id="UP000186235">
    <property type="component" value="Unassembled WGS sequence"/>
</dbReference>
<feature type="domain" description="Choice-of-anchor A" evidence="4">
    <location>
        <begin position="74"/>
        <end position="326"/>
    </location>
</feature>
<gene>
    <name evidence="5" type="ORF">SAMN05518682_1932</name>
</gene>
<evidence type="ECO:0000259" key="4">
    <source>
        <dbReference type="Pfam" id="PF20597"/>
    </source>
</evidence>
<feature type="signal peptide" evidence="3">
    <location>
        <begin position="1"/>
        <end position="31"/>
    </location>
</feature>
<keyword evidence="2" id="KW-0812">Transmembrane</keyword>
<protein>
    <recommendedName>
        <fullName evidence="4">Choice-of-anchor A domain-containing protein</fullName>
    </recommendedName>
</protein>
<dbReference type="RefSeq" id="WP_076404790.1">
    <property type="nucleotide sequence ID" value="NZ_FTMI01000003.1"/>
</dbReference>
<keyword evidence="3" id="KW-0732">Signal</keyword>
<evidence type="ECO:0000313" key="6">
    <source>
        <dbReference type="Proteomes" id="UP000186235"/>
    </source>
</evidence>